<reference evidence="1" key="1">
    <citation type="submission" date="2014-09" db="EMBL/GenBank/DDBJ databases">
        <authorList>
            <person name="Magalhaes I.L.F."/>
            <person name="Oliveira U."/>
            <person name="Santos F.R."/>
            <person name="Vidigal T.H.D.A."/>
            <person name="Brescovit A.D."/>
            <person name="Santos A.J."/>
        </authorList>
    </citation>
    <scope>NUCLEOTIDE SEQUENCE</scope>
    <source>
        <tissue evidence="1">Shoot tissue taken approximately 20 cm above the soil surface</tissue>
    </source>
</reference>
<name>A0A0A9C1P4_ARUDO</name>
<proteinExistence type="predicted"/>
<protein>
    <submittedName>
        <fullName evidence="1">Uncharacterized protein</fullName>
    </submittedName>
</protein>
<dbReference type="EMBL" id="GBRH01230575">
    <property type="protein sequence ID" value="JAD67320.1"/>
    <property type="molecule type" value="Transcribed_RNA"/>
</dbReference>
<evidence type="ECO:0000313" key="1">
    <source>
        <dbReference type="EMBL" id="JAD67320.1"/>
    </source>
</evidence>
<accession>A0A0A9C1P4</accession>
<reference evidence="1" key="2">
    <citation type="journal article" date="2015" name="Data Brief">
        <title>Shoot transcriptome of the giant reed, Arundo donax.</title>
        <authorList>
            <person name="Barrero R.A."/>
            <person name="Guerrero F.D."/>
            <person name="Moolhuijzen P."/>
            <person name="Goolsby J.A."/>
            <person name="Tidwell J."/>
            <person name="Bellgard S.E."/>
            <person name="Bellgard M.I."/>
        </authorList>
    </citation>
    <scope>NUCLEOTIDE SEQUENCE</scope>
    <source>
        <tissue evidence="1">Shoot tissue taken approximately 20 cm above the soil surface</tissue>
    </source>
</reference>
<sequence length="15" mass="1639">MHCALGGNWAIHLCI</sequence>
<organism evidence="1">
    <name type="scientific">Arundo donax</name>
    <name type="common">Giant reed</name>
    <name type="synonym">Donax arundinaceus</name>
    <dbReference type="NCBI Taxonomy" id="35708"/>
    <lineage>
        <taxon>Eukaryota</taxon>
        <taxon>Viridiplantae</taxon>
        <taxon>Streptophyta</taxon>
        <taxon>Embryophyta</taxon>
        <taxon>Tracheophyta</taxon>
        <taxon>Spermatophyta</taxon>
        <taxon>Magnoliopsida</taxon>
        <taxon>Liliopsida</taxon>
        <taxon>Poales</taxon>
        <taxon>Poaceae</taxon>
        <taxon>PACMAD clade</taxon>
        <taxon>Arundinoideae</taxon>
        <taxon>Arundineae</taxon>
        <taxon>Arundo</taxon>
    </lineage>
</organism>